<feature type="transmembrane region" description="Helical" evidence="1">
    <location>
        <begin position="48"/>
        <end position="67"/>
    </location>
</feature>
<evidence type="ECO:0000313" key="4">
    <source>
        <dbReference type="Proteomes" id="UP000321154"/>
    </source>
</evidence>
<reference evidence="2 4" key="1">
    <citation type="submission" date="2019-07" db="EMBL/GenBank/DDBJ databases">
        <title>Whole genome shotgun sequence of Frigoribacterium faeni NBRC 103066.</title>
        <authorList>
            <person name="Hosoyama A."/>
            <person name="Uohara A."/>
            <person name="Ohji S."/>
            <person name="Ichikawa N."/>
        </authorList>
    </citation>
    <scope>NUCLEOTIDE SEQUENCE [LARGE SCALE GENOMIC DNA]</scope>
    <source>
        <strain evidence="2 4">NBRC 103066</strain>
    </source>
</reference>
<comment type="caution">
    <text evidence="3">The sequence shown here is derived from an EMBL/GenBank/DDBJ whole genome shotgun (WGS) entry which is preliminary data.</text>
</comment>
<gene>
    <name evidence="3" type="ORF">FB463_000415</name>
    <name evidence="2" type="ORF">FFA01_20190</name>
</gene>
<feature type="transmembrane region" description="Helical" evidence="1">
    <location>
        <begin position="20"/>
        <end position="42"/>
    </location>
</feature>
<sequence length="206" mass="22498">MVAGVAREDFETLVLPRRSLALSATLTCVAILLPVGVALFWLCWPSGRWPAIVALAGAALALGLVAYRRYRISFAGVTADDFVKRGWLPGFVRVRRDRIAEVVMVSTYRPHSTDVVLQLVAFDAVGVKLFRMRGHYWPDEAMTAVGDALGAAPAAPKPMALGDFYRRYPHARYWYEGRPHLTAPALIGLFALATGGLVLVYRALGG</sequence>
<evidence type="ECO:0000313" key="3">
    <source>
        <dbReference type="EMBL" id="MBA8812191.1"/>
    </source>
</evidence>
<keyword evidence="1" id="KW-1133">Transmembrane helix</keyword>
<evidence type="ECO:0000313" key="5">
    <source>
        <dbReference type="Proteomes" id="UP000522688"/>
    </source>
</evidence>
<evidence type="ECO:0008006" key="6">
    <source>
        <dbReference type="Google" id="ProtNLM"/>
    </source>
</evidence>
<accession>A0A7W3JG49</accession>
<proteinExistence type="predicted"/>
<dbReference type="OrthoDB" id="5116324at2"/>
<reference evidence="3 5" key="2">
    <citation type="submission" date="2020-07" db="EMBL/GenBank/DDBJ databases">
        <title>Sequencing the genomes of 1000 actinobacteria strains.</title>
        <authorList>
            <person name="Klenk H.-P."/>
        </authorList>
    </citation>
    <scope>NUCLEOTIDE SEQUENCE [LARGE SCALE GENOMIC DNA]</scope>
    <source>
        <strain evidence="3 5">DSM 10309</strain>
    </source>
</reference>
<keyword evidence="4" id="KW-1185">Reference proteome</keyword>
<dbReference type="Proteomes" id="UP000522688">
    <property type="component" value="Unassembled WGS sequence"/>
</dbReference>
<feature type="transmembrane region" description="Helical" evidence="1">
    <location>
        <begin position="181"/>
        <end position="204"/>
    </location>
</feature>
<protein>
    <recommendedName>
        <fullName evidence="6">PH domain-containing protein</fullName>
    </recommendedName>
</protein>
<dbReference type="Proteomes" id="UP000321154">
    <property type="component" value="Unassembled WGS sequence"/>
</dbReference>
<name>A0A7W3JG49_9MICO</name>
<evidence type="ECO:0000313" key="2">
    <source>
        <dbReference type="EMBL" id="GEK83710.1"/>
    </source>
</evidence>
<dbReference type="EMBL" id="JACGWW010000001">
    <property type="protein sequence ID" value="MBA8812191.1"/>
    <property type="molecule type" value="Genomic_DNA"/>
</dbReference>
<evidence type="ECO:0000256" key="1">
    <source>
        <dbReference type="SAM" id="Phobius"/>
    </source>
</evidence>
<keyword evidence="1" id="KW-0472">Membrane</keyword>
<dbReference type="RefSeq" id="WP_146855707.1">
    <property type="nucleotide sequence ID" value="NZ_BAAAHR010000002.1"/>
</dbReference>
<dbReference type="EMBL" id="BJUV01000019">
    <property type="protein sequence ID" value="GEK83710.1"/>
    <property type="molecule type" value="Genomic_DNA"/>
</dbReference>
<organism evidence="3 5">
    <name type="scientific">Frigoribacterium faeni</name>
    <dbReference type="NCBI Taxonomy" id="145483"/>
    <lineage>
        <taxon>Bacteria</taxon>
        <taxon>Bacillati</taxon>
        <taxon>Actinomycetota</taxon>
        <taxon>Actinomycetes</taxon>
        <taxon>Micrococcales</taxon>
        <taxon>Microbacteriaceae</taxon>
        <taxon>Frigoribacterium</taxon>
    </lineage>
</organism>
<dbReference type="AlphaFoldDB" id="A0A7W3JG49"/>
<keyword evidence="1" id="KW-0812">Transmembrane</keyword>